<dbReference type="PRINTS" id="PR00344">
    <property type="entry name" value="BCTRLSENSOR"/>
</dbReference>
<dbReference type="EMBL" id="JHEG04000001">
    <property type="protein sequence ID" value="KAF3888258.1"/>
    <property type="molecule type" value="Genomic_DNA"/>
</dbReference>
<dbReference type="SMART" id="SM00387">
    <property type="entry name" value="HATPase_c"/>
    <property type="match status" value="1"/>
</dbReference>
<dbReference type="InterPro" id="IPR014710">
    <property type="entry name" value="RmlC-like_jellyroll"/>
</dbReference>
<dbReference type="Proteomes" id="UP000029738">
    <property type="component" value="Unassembled WGS sequence"/>
</dbReference>
<reference evidence="8" key="1">
    <citation type="journal article" date="2015" name="Genome Announc.">
        <title>Draft Genome Sequence of Tolypothrix boutellei Strain VB521301.</title>
        <authorList>
            <person name="Chandrababunaidu M.M."/>
            <person name="Singh D."/>
            <person name="Sen D."/>
            <person name="Bhan S."/>
            <person name="Das S."/>
            <person name="Gupta A."/>
            <person name="Adhikary S.P."/>
            <person name="Tripathy S."/>
        </authorList>
    </citation>
    <scope>NUCLEOTIDE SEQUENCE</scope>
    <source>
        <strain evidence="8">VB521301</strain>
    </source>
</reference>
<dbReference type="PANTHER" id="PTHR43065:SF48">
    <property type="entry name" value="HISTIDINE KINASE"/>
    <property type="match status" value="1"/>
</dbReference>
<keyword evidence="9" id="KW-1185">Reference proteome</keyword>
<comment type="caution">
    <text evidence="8">The sequence shown here is derived from an EMBL/GenBank/DDBJ whole genome shotgun (WGS) entry which is preliminary data.</text>
</comment>
<organism evidence="8">
    <name type="scientific">Tolypothrix bouteillei VB521301</name>
    <dbReference type="NCBI Taxonomy" id="1479485"/>
    <lineage>
        <taxon>Bacteria</taxon>
        <taxon>Bacillati</taxon>
        <taxon>Cyanobacteriota</taxon>
        <taxon>Cyanophyceae</taxon>
        <taxon>Nostocales</taxon>
        <taxon>Tolypothrichaceae</taxon>
        <taxon>Tolypothrix</taxon>
    </lineage>
</organism>
<evidence type="ECO:0000313" key="7">
    <source>
        <dbReference type="EMBL" id="KAF3888258.1"/>
    </source>
</evidence>
<dbReference type="SUPFAM" id="SSF51206">
    <property type="entry name" value="cAMP-binding domain-like"/>
    <property type="match status" value="1"/>
</dbReference>
<evidence type="ECO:0000259" key="6">
    <source>
        <dbReference type="PROSITE" id="PS50109"/>
    </source>
</evidence>
<evidence type="ECO:0000256" key="2">
    <source>
        <dbReference type="ARBA" id="ARBA00012438"/>
    </source>
</evidence>
<dbReference type="InterPro" id="IPR003594">
    <property type="entry name" value="HATPase_dom"/>
</dbReference>
<sequence>MLHDSNQMTLFPKLPNDALEEMKQHGTEIELDIGNVLFNEGDSNYSFHVVLEGEIEIVKKVGNEMRVLAVHRTGEFMGEISMLTGASSIATARAIAPSRVLRIEVDMFRHILAECSPVADTILTAMAGRTQDVEAQLRQQEKMAALGKMSAGLAHELNNPGAAARRASCQLRENFQELQTLSLQLNLLSKEQIKIITDIQRQATEKATCAAKLDPLTQSDREDEITDWLEDHNVSNGWKLAPTLVNGFLDTEKLDFLADNIPEDCLGSVLKWLEASLASYGLIDEIEQSTTRISQLVKAIKGYSYMDRAPLQEIDIHEGIENTLLILHHRLKHGVIINRNYDRNLPKICVYAGELNQVWTNLIDNAIDAMNGKGDLTISTCKDGDCIVVEIIDTGVGIPLAIQSRIFEPFFTTKGVGKGTGLGLEIAYRIIVNRHHGKISVKSQQGHTCFQVRLPFVTATGDQSC</sequence>
<keyword evidence="3 8" id="KW-0418">Kinase</keyword>
<dbReference type="GO" id="GO:0004673">
    <property type="term" value="F:protein histidine kinase activity"/>
    <property type="evidence" value="ECO:0007669"/>
    <property type="project" value="UniProtKB-EC"/>
</dbReference>
<dbReference type="InterPro" id="IPR000595">
    <property type="entry name" value="cNMP-bd_dom"/>
</dbReference>
<dbReference type="Pfam" id="PF02518">
    <property type="entry name" value="HATPase_c"/>
    <property type="match status" value="1"/>
</dbReference>
<evidence type="ECO:0000313" key="8">
    <source>
        <dbReference type="EMBL" id="KIE12836.1"/>
    </source>
</evidence>
<dbReference type="InterPro" id="IPR004358">
    <property type="entry name" value="Sig_transdc_His_kin-like_C"/>
</dbReference>
<evidence type="ECO:0000256" key="3">
    <source>
        <dbReference type="ARBA" id="ARBA00022777"/>
    </source>
</evidence>
<protein>
    <recommendedName>
        <fullName evidence="2">histidine kinase</fullName>
        <ecNumber evidence="2">2.7.13.3</ecNumber>
    </recommendedName>
</protein>
<dbReference type="Pfam" id="PF00027">
    <property type="entry name" value="cNMP_binding"/>
    <property type="match status" value="1"/>
</dbReference>
<evidence type="ECO:0000256" key="1">
    <source>
        <dbReference type="ARBA" id="ARBA00000085"/>
    </source>
</evidence>
<keyword evidence="4" id="KW-0902">Two-component regulatory system</keyword>
<dbReference type="PROSITE" id="PS50109">
    <property type="entry name" value="HIS_KIN"/>
    <property type="match status" value="1"/>
</dbReference>
<gene>
    <name evidence="8" type="ORF">DA73_0204955</name>
    <name evidence="7" type="ORF">DA73_0400024270</name>
</gene>
<reference evidence="7" key="2">
    <citation type="submission" date="2019-11" db="EMBL/GenBank/DDBJ databases">
        <title>Improved Assembly of Tolypothrix boutellei genome.</title>
        <authorList>
            <person name="Sarangi A.N."/>
            <person name="Mukherjee M."/>
            <person name="Ghosh S."/>
            <person name="Singh D."/>
            <person name="Das A."/>
            <person name="Kant S."/>
            <person name="Prusty A."/>
            <person name="Tripathy S."/>
        </authorList>
    </citation>
    <scope>NUCLEOTIDE SEQUENCE</scope>
    <source>
        <strain evidence="7">VB521301</strain>
    </source>
</reference>
<dbReference type="PANTHER" id="PTHR43065">
    <property type="entry name" value="SENSOR HISTIDINE KINASE"/>
    <property type="match status" value="1"/>
</dbReference>
<evidence type="ECO:0000313" key="9">
    <source>
        <dbReference type="Proteomes" id="UP000029738"/>
    </source>
</evidence>
<dbReference type="PROSITE" id="PS50042">
    <property type="entry name" value="CNMP_BINDING_3"/>
    <property type="match status" value="1"/>
</dbReference>
<dbReference type="STRING" id="1479485.DA73_0204955"/>
<dbReference type="AlphaFoldDB" id="A0A0C1NJ32"/>
<dbReference type="EC" id="2.7.13.3" evidence="2"/>
<dbReference type="SUPFAM" id="SSF55874">
    <property type="entry name" value="ATPase domain of HSP90 chaperone/DNA topoisomerase II/histidine kinase"/>
    <property type="match status" value="1"/>
</dbReference>
<dbReference type="Gene3D" id="3.30.565.10">
    <property type="entry name" value="Histidine kinase-like ATPase, C-terminal domain"/>
    <property type="match status" value="1"/>
</dbReference>
<dbReference type="OrthoDB" id="9773246at2"/>
<evidence type="ECO:0000259" key="5">
    <source>
        <dbReference type="PROSITE" id="PS50042"/>
    </source>
</evidence>
<feature type="domain" description="Cyclic nucleotide-binding" evidence="5">
    <location>
        <begin position="10"/>
        <end position="129"/>
    </location>
</feature>
<dbReference type="InterPro" id="IPR005467">
    <property type="entry name" value="His_kinase_dom"/>
</dbReference>
<dbReference type="SMART" id="SM00100">
    <property type="entry name" value="cNMP"/>
    <property type="match status" value="1"/>
</dbReference>
<dbReference type="Gene3D" id="1.10.287.130">
    <property type="match status" value="1"/>
</dbReference>
<dbReference type="CDD" id="cd00038">
    <property type="entry name" value="CAP_ED"/>
    <property type="match status" value="1"/>
</dbReference>
<comment type="catalytic activity">
    <reaction evidence="1">
        <text>ATP + protein L-histidine = ADP + protein N-phospho-L-histidine.</text>
        <dbReference type="EC" id="2.7.13.3"/>
    </reaction>
</comment>
<dbReference type="InterPro" id="IPR036890">
    <property type="entry name" value="HATPase_C_sf"/>
</dbReference>
<proteinExistence type="predicted"/>
<dbReference type="Gene3D" id="2.60.120.10">
    <property type="entry name" value="Jelly Rolls"/>
    <property type="match status" value="1"/>
</dbReference>
<dbReference type="RefSeq" id="WP_038081952.1">
    <property type="nucleotide sequence ID" value="NZ_JHEG04000001.1"/>
</dbReference>
<dbReference type="InterPro" id="IPR018490">
    <property type="entry name" value="cNMP-bd_dom_sf"/>
</dbReference>
<accession>A0A0C1NJ32</accession>
<dbReference type="GO" id="GO:0000160">
    <property type="term" value="P:phosphorelay signal transduction system"/>
    <property type="evidence" value="ECO:0007669"/>
    <property type="project" value="UniProtKB-KW"/>
</dbReference>
<feature type="domain" description="Histidine kinase" evidence="6">
    <location>
        <begin position="282"/>
        <end position="458"/>
    </location>
</feature>
<keyword evidence="3 8" id="KW-0808">Transferase</keyword>
<dbReference type="EMBL" id="JHEG02000019">
    <property type="protein sequence ID" value="KIE12836.1"/>
    <property type="molecule type" value="Genomic_DNA"/>
</dbReference>
<evidence type="ECO:0000256" key="4">
    <source>
        <dbReference type="ARBA" id="ARBA00023012"/>
    </source>
</evidence>
<name>A0A0C1NJ32_9CYAN</name>